<proteinExistence type="predicted"/>
<organism evidence="9 10">
    <name type="scientific">Halioxenophilus aromaticivorans</name>
    <dbReference type="NCBI Taxonomy" id="1306992"/>
    <lineage>
        <taxon>Bacteria</taxon>
        <taxon>Pseudomonadati</taxon>
        <taxon>Pseudomonadota</taxon>
        <taxon>Gammaproteobacteria</taxon>
        <taxon>Alteromonadales</taxon>
        <taxon>Alteromonadaceae</taxon>
        <taxon>Halioxenophilus</taxon>
    </lineage>
</organism>
<dbReference type="GO" id="GO:0030313">
    <property type="term" value="C:cell envelope"/>
    <property type="evidence" value="ECO:0007669"/>
    <property type="project" value="UniProtKB-SubCell"/>
</dbReference>
<feature type="domain" description="Cytochrome c" evidence="8">
    <location>
        <begin position="252"/>
        <end position="414"/>
    </location>
</feature>
<dbReference type="PROSITE" id="PS51007">
    <property type="entry name" value="CYTC"/>
    <property type="match status" value="2"/>
</dbReference>
<dbReference type="GO" id="GO:0046872">
    <property type="term" value="F:metal ion binding"/>
    <property type="evidence" value="ECO:0007669"/>
    <property type="project" value="UniProtKB-KW"/>
</dbReference>
<dbReference type="GO" id="GO:0020037">
    <property type="term" value="F:heme binding"/>
    <property type="evidence" value="ECO:0007669"/>
    <property type="project" value="InterPro"/>
</dbReference>
<dbReference type="Pfam" id="PF03150">
    <property type="entry name" value="CCP_MauG"/>
    <property type="match status" value="1"/>
</dbReference>
<dbReference type="InterPro" id="IPR051395">
    <property type="entry name" value="Cytochrome_c_Peroxidase/MauG"/>
</dbReference>
<reference evidence="10" key="1">
    <citation type="journal article" date="2019" name="Int. J. Syst. Evol. Microbiol.">
        <title>The Global Catalogue of Microorganisms (GCM) 10K type strain sequencing project: providing services to taxonomists for standard genome sequencing and annotation.</title>
        <authorList>
            <consortium name="The Broad Institute Genomics Platform"/>
            <consortium name="The Broad Institute Genome Sequencing Center for Infectious Disease"/>
            <person name="Wu L."/>
            <person name="Ma J."/>
        </authorList>
    </citation>
    <scope>NUCLEOTIDE SEQUENCE [LARGE SCALE GENOMIC DNA]</scope>
    <source>
        <strain evidence="10">JCM 19134</strain>
    </source>
</reference>
<name>A0AAV3U3N4_9ALTE</name>
<feature type="domain" description="Cytochrome c" evidence="8">
    <location>
        <begin position="57"/>
        <end position="193"/>
    </location>
</feature>
<sequence length="433" mass="46759">MVNLSSPSSLFPPKTQSITGVLTSLTAVLALSACGGGGGGGSSAPVSEQPATPAFSTKVALGEALFNDVNLSLERNQSCATCHNPDAAFADNRLGDDGLVMAVSRGDDGFSLGTRNTPTASYAALTPEFDTGTRARVNVDRATVADYEGAIGGQFVDGRAENLQVQAGEPFLNPVEMNMADEAAVVARILEDTDLEASFKHVYGDNVFDSTELAFDALTDTISEFENQEQFARFNSKYDKFIAGEYDAFLLSKAALGEGLFFSQFTNCDTCHQLQSGNHPQETFTGYEYHNIGVPAHQTLINLKQSLGQDQPADQGLFDHTGEEAHRGLIKVPTLRNVAVTAPYMHNGVFRELDTVMRFYDHFNNSNNTINPETGEPWAAPEVSVNINFDELEDGDIMSQEDIEGLVCFMVALTDEAFEPLVQDKLDDCGLTQ</sequence>
<evidence type="ECO:0000256" key="6">
    <source>
        <dbReference type="ARBA" id="ARBA00023004"/>
    </source>
</evidence>
<dbReference type="InterPro" id="IPR036909">
    <property type="entry name" value="Cyt_c-like_dom_sf"/>
</dbReference>
<dbReference type="InterPro" id="IPR009056">
    <property type="entry name" value="Cyt_c-like_dom"/>
</dbReference>
<dbReference type="SUPFAM" id="SSF46626">
    <property type="entry name" value="Cytochrome c"/>
    <property type="match status" value="2"/>
</dbReference>
<dbReference type="GO" id="GO:0004130">
    <property type="term" value="F:cytochrome-c peroxidase activity"/>
    <property type="evidence" value="ECO:0007669"/>
    <property type="project" value="TreeGrafter"/>
</dbReference>
<dbReference type="PANTHER" id="PTHR30600:SF10">
    <property type="entry name" value="BLL6722 PROTEIN"/>
    <property type="match status" value="1"/>
</dbReference>
<evidence type="ECO:0000259" key="8">
    <source>
        <dbReference type="PROSITE" id="PS51007"/>
    </source>
</evidence>
<keyword evidence="10" id="KW-1185">Reference proteome</keyword>
<evidence type="ECO:0000256" key="2">
    <source>
        <dbReference type="ARBA" id="ARBA00022617"/>
    </source>
</evidence>
<keyword evidence="4" id="KW-0732">Signal</keyword>
<evidence type="ECO:0000256" key="1">
    <source>
        <dbReference type="ARBA" id="ARBA00004196"/>
    </source>
</evidence>
<dbReference type="InterPro" id="IPR004852">
    <property type="entry name" value="Di-haem_cyt_c_peroxidsae"/>
</dbReference>
<keyword evidence="6 7" id="KW-0408">Iron</keyword>
<evidence type="ECO:0000313" key="10">
    <source>
        <dbReference type="Proteomes" id="UP001409585"/>
    </source>
</evidence>
<keyword evidence="9" id="KW-0575">Peroxidase</keyword>
<dbReference type="EMBL" id="BAABLX010000023">
    <property type="protein sequence ID" value="GAA4944774.1"/>
    <property type="molecule type" value="Genomic_DNA"/>
</dbReference>
<protein>
    <submittedName>
        <fullName evidence="9">Cytochrome-c peroxidase</fullName>
    </submittedName>
</protein>
<dbReference type="Proteomes" id="UP001409585">
    <property type="component" value="Unassembled WGS sequence"/>
</dbReference>
<comment type="caution">
    <text evidence="9">The sequence shown here is derived from an EMBL/GenBank/DDBJ whole genome shotgun (WGS) entry which is preliminary data.</text>
</comment>
<keyword evidence="5" id="KW-0560">Oxidoreductase</keyword>
<keyword evidence="2 7" id="KW-0349">Heme</keyword>
<evidence type="ECO:0000313" key="9">
    <source>
        <dbReference type="EMBL" id="GAA4944774.1"/>
    </source>
</evidence>
<dbReference type="RefSeq" id="WP_345422416.1">
    <property type="nucleotide sequence ID" value="NZ_AP031496.1"/>
</dbReference>
<dbReference type="PANTHER" id="PTHR30600">
    <property type="entry name" value="CYTOCHROME C PEROXIDASE-RELATED"/>
    <property type="match status" value="1"/>
</dbReference>
<dbReference type="GO" id="GO:0009055">
    <property type="term" value="F:electron transfer activity"/>
    <property type="evidence" value="ECO:0007669"/>
    <property type="project" value="InterPro"/>
</dbReference>
<keyword evidence="3 7" id="KW-0479">Metal-binding</keyword>
<accession>A0AAV3U3N4</accession>
<evidence type="ECO:0000256" key="3">
    <source>
        <dbReference type="ARBA" id="ARBA00022723"/>
    </source>
</evidence>
<evidence type="ECO:0000256" key="7">
    <source>
        <dbReference type="PROSITE-ProRule" id="PRU00433"/>
    </source>
</evidence>
<gene>
    <name evidence="9" type="ORF">GCM10025791_24830</name>
</gene>
<evidence type="ECO:0000256" key="5">
    <source>
        <dbReference type="ARBA" id="ARBA00023002"/>
    </source>
</evidence>
<comment type="subcellular location">
    <subcellularLocation>
        <location evidence="1">Cell envelope</location>
    </subcellularLocation>
</comment>
<dbReference type="Gene3D" id="1.10.760.10">
    <property type="entry name" value="Cytochrome c-like domain"/>
    <property type="match status" value="2"/>
</dbReference>
<dbReference type="AlphaFoldDB" id="A0AAV3U3N4"/>
<evidence type="ECO:0000256" key="4">
    <source>
        <dbReference type="ARBA" id="ARBA00022729"/>
    </source>
</evidence>